<evidence type="ECO:0000256" key="4">
    <source>
        <dbReference type="ARBA" id="ARBA00022832"/>
    </source>
</evidence>
<evidence type="ECO:0000259" key="9">
    <source>
        <dbReference type="PROSITE" id="PS50968"/>
    </source>
</evidence>
<reference evidence="11" key="1">
    <citation type="submission" date="2017-09" db="EMBL/GenBank/DDBJ databases">
        <title>Depth-based differentiation of microbial function through sediment-hosted aquifers and enrichment of novel symbionts in the deep terrestrial subsurface.</title>
        <authorList>
            <person name="Probst A.J."/>
            <person name="Ladd B."/>
            <person name="Jarett J.K."/>
            <person name="Geller-Mcgrath D.E."/>
            <person name="Sieber C.M.K."/>
            <person name="Emerson J.B."/>
            <person name="Anantharaman K."/>
            <person name="Thomas B.C."/>
            <person name="Malmstrom R."/>
            <person name="Stieglmeier M."/>
            <person name="Klingl A."/>
            <person name="Woyke T."/>
            <person name="Ryan C.M."/>
            <person name="Banfield J.F."/>
        </authorList>
    </citation>
    <scope>NUCLEOTIDE SEQUENCE [LARGE SCALE GENOMIC DNA]</scope>
</reference>
<dbReference type="GO" id="GO:0006633">
    <property type="term" value="P:fatty acid biosynthetic process"/>
    <property type="evidence" value="ECO:0007669"/>
    <property type="project" value="UniProtKB-UniPathway"/>
</dbReference>
<dbReference type="PANTHER" id="PTHR45266">
    <property type="entry name" value="OXALOACETATE DECARBOXYLASE ALPHA CHAIN"/>
    <property type="match status" value="1"/>
</dbReference>
<evidence type="ECO:0000256" key="8">
    <source>
        <dbReference type="RuleBase" id="RU364072"/>
    </source>
</evidence>
<dbReference type="CDD" id="cd06850">
    <property type="entry name" value="biotinyl_domain"/>
    <property type="match status" value="1"/>
</dbReference>
<keyword evidence="6 8" id="KW-0275">Fatty acid biosynthesis</keyword>
<dbReference type="InterPro" id="IPR000089">
    <property type="entry name" value="Biotin_lipoyl"/>
</dbReference>
<keyword evidence="5 8" id="KW-0443">Lipid metabolism</keyword>
<dbReference type="InterPro" id="IPR011053">
    <property type="entry name" value="Single_hybrid_motif"/>
</dbReference>
<protein>
    <recommendedName>
        <fullName evidence="2 8">Biotin carboxyl carrier protein of acetyl-CoA carboxylase</fullName>
    </recommendedName>
</protein>
<dbReference type="FunFam" id="2.40.50.100:FF:000003">
    <property type="entry name" value="Acetyl-CoA carboxylase biotin carboxyl carrier protein"/>
    <property type="match status" value="1"/>
</dbReference>
<dbReference type="PRINTS" id="PR01071">
    <property type="entry name" value="ACOABIOTINCC"/>
</dbReference>
<dbReference type="SUPFAM" id="SSF51230">
    <property type="entry name" value="Single hybrid motif"/>
    <property type="match status" value="1"/>
</dbReference>
<feature type="domain" description="Lipoyl-binding" evidence="9">
    <location>
        <begin position="49"/>
        <end position="125"/>
    </location>
</feature>
<comment type="function">
    <text evidence="8">This protein is a component of the acetyl coenzyme A carboxylase complex; first, biotin carboxylase catalyzes the carboxylation of the carrier protein and then the transcarboxylase transfers the carboxyl group to form malonyl-CoA.</text>
</comment>
<evidence type="ECO:0000256" key="2">
    <source>
        <dbReference type="ARBA" id="ARBA00017562"/>
    </source>
</evidence>
<dbReference type="PROSITE" id="PS50968">
    <property type="entry name" value="BIOTINYL_LIPOYL"/>
    <property type="match status" value="1"/>
</dbReference>
<dbReference type="Proteomes" id="UP000228886">
    <property type="component" value="Unassembled WGS sequence"/>
</dbReference>
<dbReference type="AlphaFoldDB" id="A0A2M7E7N2"/>
<dbReference type="InterPro" id="IPR001249">
    <property type="entry name" value="AcCoA_biotinCC"/>
</dbReference>
<dbReference type="GO" id="GO:0003989">
    <property type="term" value="F:acetyl-CoA carboxylase activity"/>
    <property type="evidence" value="ECO:0007669"/>
    <property type="project" value="InterPro"/>
</dbReference>
<keyword evidence="4 8" id="KW-0276">Fatty acid metabolism</keyword>
<sequence length="127" mass="14439">MKPEELKSFVQFMKENDLTELEVKGVNLHLKLKKKDQKIESELSEEEDFVKITSPLIGTFYRAPSPASPPFVEIDREVKEGDTLCIVEAMKVMNKIKAEKSGVIKKILAENGKIVEYGQLLFLIEPT</sequence>
<keyword evidence="7 8" id="KW-0092">Biotin</keyword>
<evidence type="ECO:0000256" key="3">
    <source>
        <dbReference type="ARBA" id="ARBA00022516"/>
    </source>
</evidence>
<name>A0A2M7E7N2_9BACT</name>
<evidence type="ECO:0000256" key="1">
    <source>
        <dbReference type="ARBA" id="ARBA00005194"/>
    </source>
</evidence>
<dbReference type="PANTHER" id="PTHR45266:SF3">
    <property type="entry name" value="OXALOACETATE DECARBOXYLASE ALPHA CHAIN"/>
    <property type="match status" value="1"/>
</dbReference>
<keyword evidence="3 8" id="KW-0444">Lipid biosynthesis</keyword>
<gene>
    <name evidence="10" type="ORF">COS11_06055</name>
</gene>
<dbReference type="InterPro" id="IPR001882">
    <property type="entry name" value="Biotin_BS"/>
</dbReference>
<comment type="caution">
    <text evidence="10">The sequence shown here is derived from an EMBL/GenBank/DDBJ whole genome shotgun (WGS) entry which is preliminary data.</text>
</comment>
<comment type="pathway">
    <text evidence="1 8">Lipid metabolism; fatty acid biosynthesis.</text>
</comment>
<dbReference type="EMBL" id="PETL01000290">
    <property type="protein sequence ID" value="PIV63698.1"/>
    <property type="molecule type" value="Genomic_DNA"/>
</dbReference>
<evidence type="ECO:0000256" key="5">
    <source>
        <dbReference type="ARBA" id="ARBA00023098"/>
    </source>
</evidence>
<dbReference type="Gene3D" id="2.40.50.100">
    <property type="match status" value="1"/>
</dbReference>
<dbReference type="GO" id="GO:0009317">
    <property type="term" value="C:acetyl-CoA carboxylase complex"/>
    <property type="evidence" value="ECO:0007669"/>
    <property type="project" value="InterPro"/>
</dbReference>
<dbReference type="UniPathway" id="UPA00094"/>
<evidence type="ECO:0000256" key="6">
    <source>
        <dbReference type="ARBA" id="ARBA00023160"/>
    </source>
</evidence>
<dbReference type="PROSITE" id="PS00188">
    <property type="entry name" value="BIOTIN"/>
    <property type="match status" value="1"/>
</dbReference>
<evidence type="ECO:0000313" key="11">
    <source>
        <dbReference type="Proteomes" id="UP000228886"/>
    </source>
</evidence>
<proteinExistence type="predicted"/>
<evidence type="ECO:0000256" key="7">
    <source>
        <dbReference type="ARBA" id="ARBA00023267"/>
    </source>
</evidence>
<accession>A0A2M7E7N2</accession>
<dbReference type="Pfam" id="PF00364">
    <property type="entry name" value="Biotin_lipoyl"/>
    <property type="match status" value="1"/>
</dbReference>
<organism evidence="10 11">
    <name type="scientific">bacterium (Candidatus Ratteibacteria) CG01_land_8_20_14_3_00_40_19</name>
    <dbReference type="NCBI Taxonomy" id="2014290"/>
    <lineage>
        <taxon>Bacteria</taxon>
        <taxon>Candidatus Ratteibacteria</taxon>
    </lineage>
</organism>
<dbReference type="InterPro" id="IPR050709">
    <property type="entry name" value="Biotin_Carboxyl_Carrier/Decarb"/>
</dbReference>
<evidence type="ECO:0000313" key="10">
    <source>
        <dbReference type="EMBL" id="PIV63698.1"/>
    </source>
</evidence>